<gene>
    <name evidence="2" type="ORF">A2908_00115</name>
</gene>
<dbReference type="AlphaFoldDB" id="A0A1G2IDY0"/>
<comment type="caution">
    <text evidence="2">The sequence shown here is derived from an EMBL/GenBank/DDBJ whole genome shotgun (WGS) entry which is preliminary data.</text>
</comment>
<keyword evidence="1" id="KW-1133">Transmembrane helix</keyword>
<name>A0A1G2IDY0_9BACT</name>
<evidence type="ECO:0000313" key="2">
    <source>
        <dbReference type="EMBL" id="OGZ72969.1"/>
    </source>
</evidence>
<organism evidence="2 3">
    <name type="scientific">Candidatus Staskawiczbacteria bacterium RIFCSPLOWO2_01_FULL_38_12b</name>
    <dbReference type="NCBI Taxonomy" id="1802214"/>
    <lineage>
        <taxon>Bacteria</taxon>
        <taxon>Candidatus Staskawicziibacteriota</taxon>
    </lineage>
</organism>
<evidence type="ECO:0000256" key="1">
    <source>
        <dbReference type="SAM" id="Phobius"/>
    </source>
</evidence>
<evidence type="ECO:0000313" key="3">
    <source>
        <dbReference type="Proteomes" id="UP000176774"/>
    </source>
</evidence>
<dbReference type="InterPro" id="IPR036390">
    <property type="entry name" value="WH_DNA-bd_sf"/>
</dbReference>
<proteinExistence type="predicted"/>
<accession>A0A1G2IDY0</accession>
<keyword evidence="1" id="KW-0472">Membrane</keyword>
<protein>
    <recommendedName>
        <fullName evidence="4">HTH marR-type domain-containing protein</fullName>
    </recommendedName>
</protein>
<feature type="transmembrane region" description="Helical" evidence="1">
    <location>
        <begin position="23"/>
        <end position="43"/>
    </location>
</feature>
<keyword evidence="1" id="KW-0812">Transmembrane</keyword>
<dbReference type="InterPro" id="IPR036388">
    <property type="entry name" value="WH-like_DNA-bd_sf"/>
</dbReference>
<dbReference type="SUPFAM" id="SSF46785">
    <property type="entry name" value="Winged helix' DNA-binding domain"/>
    <property type="match status" value="1"/>
</dbReference>
<dbReference type="Gene3D" id="1.10.10.10">
    <property type="entry name" value="Winged helix-like DNA-binding domain superfamily/Winged helix DNA-binding domain"/>
    <property type="match status" value="1"/>
</dbReference>
<evidence type="ECO:0008006" key="4">
    <source>
        <dbReference type="Google" id="ProtNLM"/>
    </source>
</evidence>
<dbReference type="EMBL" id="MHPA01000018">
    <property type="protein sequence ID" value="OGZ72969.1"/>
    <property type="molecule type" value="Genomic_DNA"/>
</dbReference>
<reference evidence="2 3" key="1">
    <citation type="journal article" date="2016" name="Nat. Commun.">
        <title>Thousands of microbial genomes shed light on interconnected biogeochemical processes in an aquifer system.</title>
        <authorList>
            <person name="Anantharaman K."/>
            <person name="Brown C.T."/>
            <person name="Hug L.A."/>
            <person name="Sharon I."/>
            <person name="Castelle C.J."/>
            <person name="Probst A.J."/>
            <person name="Thomas B.C."/>
            <person name="Singh A."/>
            <person name="Wilkins M.J."/>
            <person name="Karaoz U."/>
            <person name="Brodie E.L."/>
            <person name="Williams K.H."/>
            <person name="Hubbard S.S."/>
            <person name="Banfield J.F."/>
        </authorList>
    </citation>
    <scope>NUCLEOTIDE SEQUENCE [LARGE SCALE GENOMIC DNA]</scope>
</reference>
<sequence>MIAILDNLISVLALQVGFTLGNIIYFLGTPFGIVIIVSWLVYLEYATIKSIIKDPNAIIVRMVTKYMQTYALKNTPLTSYQLATLNVIFKKKNIGIKDISNIIGVPIIATRKLVNGLINNGYVMRSVNIGDKRTFVFATSHRYKEQGIYP</sequence>
<dbReference type="Proteomes" id="UP000176774">
    <property type="component" value="Unassembled WGS sequence"/>
</dbReference>